<dbReference type="EMBL" id="KZ613533">
    <property type="protein sequence ID" value="PMD13272.1"/>
    <property type="molecule type" value="Genomic_DNA"/>
</dbReference>
<evidence type="ECO:0000313" key="2">
    <source>
        <dbReference type="Proteomes" id="UP000235672"/>
    </source>
</evidence>
<proteinExistence type="predicted"/>
<dbReference type="Proteomes" id="UP000235672">
    <property type="component" value="Unassembled WGS sequence"/>
</dbReference>
<protein>
    <submittedName>
        <fullName evidence="1">Uncharacterized protein</fullName>
    </submittedName>
</protein>
<name>A0A2J6PGU3_9HELO</name>
<evidence type="ECO:0000313" key="1">
    <source>
        <dbReference type="EMBL" id="PMD13272.1"/>
    </source>
</evidence>
<dbReference type="OrthoDB" id="5408434at2759"/>
<organism evidence="1 2">
    <name type="scientific">Hyaloscypha hepaticicola</name>
    <dbReference type="NCBI Taxonomy" id="2082293"/>
    <lineage>
        <taxon>Eukaryota</taxon>
        <taxon>Fungi</taxon>
        <taxon>Dikarya</taxon>
        <taxon>Ascomycota</taxon>
        <taxon>Pezizomycotina</taxon>
        <taxon>Leotiomycetes</taxon>
        <taxon>Helotiales</taxon>
        <taxon>Hyaloscyphaceae</taxon>
        <taxon>Hyaloscypha</taxon>
    </lineage>
</organism>
<gene>
    <name evidence="1" type="ORF">NA56DRAFT_755861</name>
</gene>
<accession>A0A2J6PGU3</accession>
<sequence length="120" mass="13717">MDDAIQATFGYLRGYSQGFSNTFTCNWDPGDTYGCHSIWFQPLMTYHNGWPNWQIHAYNSGACRFTTTNHQWTYANVNQFPDHNGDINSGNWGCDSRCQGSDHRQCHYGNYGGSLWPSSN</sequence>
<dbReference type="AlphaFoldDB" id="A0A2J6PGU3"/>
<keyword evidence="2" id="KW-1185">Reference proteome</keyword>
<reference evidence="1 2" key="1">
    <citation type="submission" date="2016-05" db="EMBL/GenBank/DDBJ databases">
        <title>A degradative enzymes factory behind the ericoid mycorrhizal symbiosis.</title>
        <authorList>
            <consortium name="DOE Joint Genome Institute"/>
            <person name="Martino E."/>
            <person name="Morin E."/>
            <person name="Grelet G."/>
            <person name="Kuo A."/>
            <person name="Kohler A."/>
            <person name="Daghino S."/>
            <person name="Barry K."/>
            <person name="Choi C."/>
            <person name="Cichocki N."/>
            <person name="Clum A."/>
            <person name="Copeland A."/>
            <person name="Hainaut M."/>
            <person name="Haridas S."/>
            <person name="Labutti K."/>
            <person name="Lindquist E."/>
            <person name="Lipzen A."/>
            <person name="Khouja H.-R."/>
            <person name="Murat C."/>
            <person name="Ohm R."/>
            <person name="Olson A."/>
            <person name="Spatafora J."/>
            <person name="Veneault-Fourrey C."/>
            <person name="Henrissat B."/>
            <person name="Grigoriev I."/>
            <person name="Martin F."/>
            <person name="Perotto S."/>
        </authorList>
    </citation>
    <scope>NUCLEOTIDE SEQUENCE [LARGE SCALE GENOMIC DNA]</scope>
    <source>
        <strain evidence="1 2">UAMH 7357</strain>
    </source>
</reference>